<dbReference type="SMART" id="SM00345">
    <property type="entry name" value="HTH_GNTR"/>
    <property type="match status" value="1"/>
</dbReference>
<comment type="caution">
    <text evidence="6">The sequence shown here is derived from an EMBL/GenBank/DDBJ whole genome shotgun (WGS) entry which is preliminary data.</text>
</comment>
<dbReference type="Pfam" id="PF07702">
    <property type="entry name" value="UTRA"/>
    <property type="match status" value="1"/>
</dbReference>
<evidence type="ECO:0000313" key="6">
    <source>
        <dbReference type="EMBL" id="KRL85983.1"/>
    </source>
</evidence>
<dbReference type="InterPro" id="IPR011663">
    <property type="entry name" value="UTRA"/>
</dbReference>
<dbReference type="STRING" id="1423783.FC50_GL001389"/>
<dbReference type="SMART" id="SM00866">
    <property type="entry name" value="UTRA"/>
    <property type="match status" value="1"/>
</dbReference>
<evidence type="ECO:0000256" key="3">
    <source>
        <dbReference type="ARBA" id="ARBA00023163"/>
    </source>
</evidence>
<keyword evidence="7" id="KW-1185">Reference proteome</keyword>
<dbReference type="InterPro" id="IPR050679">
    <property type="entry name" value="Bact_HTH_transcr_reg"/>
</dbReference>
<dbReference type="CDD" id="cd07377">
    <property type="entry name" value="WHTH_GntR"/>
    <property type="match status" value="1"/>
</dbReference>
<dbReference type="OrthoDB" id="9816541at2"/>
<dbReference type="InterPro" id="IPR012770">
    <property type="entry name" value="TreR"/>
</dbReference>
<dbReference type="InterPro" id="IPR036390">
    <property type="entry name" value="WH_DNA-bd_sf"/>
</dbReference>
<name>A0A0R1TXM3_9LACO</name>
<keyword evidence="3" id="KW-0804">Transcription</keyword>
<evidence type="ECO:0000313" key="7">
    <source>
        <dbReference type="Proteomes" id="UP000051922"/>
    </source>
</evidence>
<evidence type="ECO:0000256" key="1">
    <source>
        <dbReference type="ARBA" id="ARBA00023015"/>
    </source>
</evidence>
<dbReference type="PANTHER" id="PTHR44846">
    <property type="entry name" value="MANNOSYL-D-GLYCERATE TRANSPORT/METABOLISM SYSTEM REPRESSOR MNGR-RELATED"/>
    <property type="match status" value="1"/>
</dbReference>
<dbReference type="GO" id="GO:0045892">
    <property type="term" value="P:negative regulation of DNA-templated transcription"/>
    <property type="evidence" value="ECO:0007669"/>
    <property type="project" value="TreeGrafter"/>
</dbReference>
<dbReference type="Proteomes" id="UP000051922">
    <property type="component" value="Unassembled WGS sequence"/>
</dbReference>
<dbReference type="InterPro" id="IPR036388">
    <property type="entry name" value="WH-like_DNA-bd_sf"/>
</dbReference>
<reference evidence="6 7" key="1">
    <citation type="journal article" date="2015" name="Genome Announc.">
        <title>Expanding the biotechnology potential of lactobacilli through comparative genomics of 213 strains and associated genera.</title>
        <authorList>
            <person name="Sun Z."/>
            <person name="Harris H.M."/>
            <person name="McCann A."/>
            <person name="Guo C."/>
            <person name="Argimon S."/>
            <person name="Zhang W."/>
            <person name="Yang X."/>
            <person name="Jeffery I.B."/>
            <person name="Cooney J.C."/>
            <person name="Kagawa T.F."/>
            <person name="Liu W."/>
            <person name="Song Y."/>
            <person name="Salvetti E."/>
            <person name="Wrobel A."/>
            <person name="Rasinkangas P."/>
            <person name="Parkhill J."/>
            <person name="Rea M.C."/>
            <person name="O'Sullivan O."/>
            <person name="Ritari J."/>
            <person name="Douillard F.P."/>
            <person name="Paul Ross R."/>
            <person name="Yang R."/>
            <person name="Briner A.E."/>
            <person name="Felis G.E."/>
            <person name="de Vos W.M."/>
            <person name="Barrangou R."/>
            <person name="Klaenhammer T.R."/>
            <person name="Caufield P.W."/>
            <person name="Cui Y."/>
            <person name="Zhang H."/>
            <person name="O'Toole P.W."/>
        </authorList>
    </citation>
    <scope>NUCLEOTIDE SEQUENCE [LARGE SCALE GENOMIC DNA]</scope>
    <source>
        <strain evidence="6 7">DSM 15945</strain>
    </source>
</reference>
<sequence length="236" mass="27199">MTKFNLVYQDLKTKIDNGLYAKDSLLPSENQLRELYGASRDTIRRALLRLKDEGYVQSQQGKGTTVINRQQYVFPVSGVLSYKELSTRMNMNSRTVLVDKQPMTLPTTPFVSIDPDVHAMPVLRLTRLRRINEEPVIIDIDYIDRAVVPDISQTVAEDSLYAYFEQTLHLAIAYAKKEFTVEHATEQDQQLLGLTPTDAVAVVRSIAYLEDTTAFQYTESRHRPDRFRFQEFARRS</sequence>
<dbReference type="AlphaFoldDB" id="A0A0R1TXM3"/>
<gene>
    <name evidence="6" type="ORF">FC50_GL001389</name>
</gene>
<dbReference type="Gene3D" id="3.40.1410.10">
    <property type="entry name" value="Chorismate lyase-like"/>
    <property type="match status" value="1"/>
</dbReference>
<dbReference type="GO" id="GO:0003677">
    <property type="term" value="F:DNA binding"/>
    <property type="evidence" value="ECO:0007669"/>
    <property type="project" value="UniProtKB-UniRule"/>
</dbReference>
<feature type="domain" description="HTH gntR-type" evidence="5">
    <location>
        <begin position="1"/>
        <end position="69"/>
    </location>
</feature>
<accession>A0A0R1TXM3</accession>
<dbReference type="RefSeq" id="WP_054650816.1">
    <property type="nucleotide sequence ID" value="NZ_AZFJ01000049.1"/>
</dbReference>
<dbReference type="PROSITE" id="PS50949">
    <property type="entry name" value="HTH_GNTR"/>
    <property type="match status" value="1"/>
</dbReference>
<keyword evidence="1" id="KW-0805">Transcription regulation</keyword>
<evidence type="ECO:0000256" key="4">
    <source>
        <dbReference type="NCBIfam" id="TIGR02404"/>
    </source>
</evidence>
<dbReference type="PANTHER" id="PTHR44846:SF12">
    <property type="entry name" value="HTH-TYPE TRANSCRIPTIONAL REGULATOR TRER"/>
    <property type="match status" value="1"/>
</dbReference>
<proteinExistence type="predicted"/>
<dbReference type="InterPro" id="IPR000524">
    <property type="entry name" value="Tscrpt_reg_HTH_GntR"/>
</dbReference>
<dbReference type="GO" id="GO:0003700">
    <property type="term" value="F:DNA-binding transcription factor activity"/>
    <property type="evidence" value="ECO:0007669"/>
    <property type="project" value="UniProtKB-UniRule"/>
</dbReference>
<protein>
    <recommendedName>
        <fullName evidence="4">Trehalose operon repressor</fullName>
    </recommendedName>
</protein>
<dbReference type="EMBL" id="AZFJ01000049">
    <property type="protein sequence ID" value="KRL85983.1"/>
    <property type="molecule type" value="Genomic_DNA"/>
</dbReference>
<dbReference type="PATRIC" id="fig|1423783.4.peg.1430"/>
<dbReference type="SUPFAM" id="SSF64288">
    <property type="entry name" value="Chorismate lyase-like"/>
    <property type="match status" value="1"/>
</dbReference>
<dbReference type="Pfam" id="PF00392">
    <property type="entry name" value="GntR"/>
    <property type="match status" value="1"/>
</dbReference>
<dbReference type="PRINTS" id="PR00035">
    <property type="entry name" value="HTHGNTR"/>
</dbReference>
<evidence type="ECO:0000256" key="2">
    <source>
        <dbReference type="ARBA" id="ARBA00023125"/>
    </source>
</evidence>
<dbReference type="SUPFAM" id="SSF46785">
    <property type="entry name" value="Winged helix' DNA-binding domain"/>
    <property type="match status" value="1"/>
</dbReference>
<evidence type="ECO:0000259" key="5">
    <source>
        <dbReference type="PROSITE" id="PS50949"/>
    </source>
</evidence>
<dbReference type="InterPro" id="IPR028978">
    <property type="entry name" value="Chorismate_lyase_/UTRA_dom_sf"/>
</dbReference>
<organism evidence="6 7">
    <name type="scientific">Lacticaseibacillus pantheris DSM 15945 = JCM 12539 = NBRC 106106</name>
    <dbReference type="NCBI Taxonomy" id="1423783"/>
    <lineage>
        <taxon>Bacteria</taxon>
        <taxon>Bacillati</taxon>
        <taxon>Bacillota</taxon>
        <taxon>Bacilli</taxon>
        <taxon>Lactobacillales</taxon>
        <taxon>Lactobacillaceae</taxon>
        <taxon>Lacticaseibacillus</taxon>
    </lineage>
</organism>
<keyword evidence="2" id="KW-0238">DNA-binding</keyword>
<dbReference type="NCBIfam" id="TIGR02404">
    <property type="entry name" value="trehalos_R_Bsub"/>
    <property type="match status" value="1"/>
</dbReference>
<dbReference type="Gene3D" id="1.10.10.10">
    <property type="entry name" value="Winged helix-like DNA-binding domain superfamily/Winged helix DNA-binding domain"/>
    <property type="match status" value="1"/>
</dbReference>